<dbReference type="PANTHER" id="PTHR34395:SF15">
    <property type="entry name" value="OS09G0292400 PROTEIN"/>
    <property type="match status" value="1"/>
</dbReference>
<reference evidence="2" key="2">
    <citation type="submission" date="2018-08" db="UniProtKB">
        <authorList>
            <consortium name="EnsemblPlants"/>
        </authorList>
    </citation>
    <scope>IDENTIFICATION</scope>
    <source>
        <strain evidence="2">Yugu1</strain>
    </source>
</reference>
<keyword evidence="3" id="KW-1185">Reference proteome</keyword>
<organism evidence="2 3">
    <name type="scientific">Setaria italica</name>
    <name type="common">Foxtail millet</name>
    <name type="synonym">Panicum italicum</name>
    <dbReference type="NCBI Taxonomy" id="4555"/>
    <lineage>
        <taxon>Eukaryota</taxon>
        <taxon>Viridiplantae</taxon>
        <taxon>Streptophyta</taxon>
        <taxon>Embryophyta</taxon>
        <taxon>Tracheophyta</taxon>
        <taxon>Spermatophyta</taxon>
        <taxon>Magnoliopsida</taxon>
        <taxon>Liliopsida</taxon>
        <taxon>Poales</taxon>
        <taxon>Poaceae</taxon>
        <taxon>PACMAD clade</taxon>
        <taxon>Panicoideae</taxon>
        <taxon>Panicodae</taxon>
        <taxon>Paniceae</taxon>
        <taxon>Cenchrinae</taxon>
        <taxon>Setaria</taxon>
    </lineage>
</organism>
<sequence>MKRMKKRMQEMKKRRQEVDKRRMAASRKKPEKEGQRPRKSAKIEAMMEEMRTKQAEDEAKQLAKENEAREKETREKEARDKEAAKGDEFSIKRCISIINTMEVTKQEKVKAYAIFTKSKQNKETFICASEEDEESALIWLRNEMA</sequence>
<proteinExistence type="predicted"/>
<feature type="region of interest" description="Disordered" evidence="1">
    <location>
        <begin position="1"/>
        <end position="86"/>
    </location>
</feature>
<name>K3ZBX7_SETIT</name>
<dbReference type="Proteomes" id="UP000004995">
    <property type="component" value="Unassembled WGS sequence"/>
</dbReference>
<dbReference type="EMBL" id="AGNK02001600">
    <property type="status" value="NOT_ANNOTATED_CDS"/>
    <property type="molecule type" value="Genomic_DNA"/>
</dbReference>
<feature type="compositionally biased region" description="Basic and acidic residues" evidence="1">
    <location>
        <begin position="48"/>
        <end position="86"/>
    </location>
</feature>
<dbReference type="InParanoid" id="K3ZBX7"/>
<dbReference type="EnsemblPlants" id="KQL14736">
    <property type="protein sequence ID" value="KQL14736"/>
    <property type="gene ID" value="SETIT_024050mg"/>
</dbReference>
<dbReference type="PANTHER" id="PTHR34395">
    <property type="entry name" value="OS11G0427500 PROTEIN"/>
    <property type="match status" value="1"/>
</dbReference>
<protein>
    <submittedName>
        <fullName evidence="2">Uncharacterized protein</fullName>
    </submittedName>
</protein>
<reference evidence="3" key="1">
    <citation type="journal article" date="2012" name="Nat. Biotechnol.">
        <title>Reference genome sequence of the model plant Setaria.</title>
        <authorList>
            <person name="Bennetzen J.L."/>
            <person name="Schmutz J."/>
            <person name="Wang H."/>
            <person name="Percifield R."/>
            <person name="Hawkins J."/>
            <person name="Pontaroli A.C."/>
            <person name="Estep M."/>
            <person name="Feng L."/>
            <person name="Vaughn J.N."/>
            <person name="Grimwood J."/>
            <person name="Jenkins J."/>
            <person name="Barry K."/>
            <person name="Lindquist E."/>
            <person name="Hellsten U."/>
            <person name="Deshpande S."/>
            <person name="Wang X."/>
            <person name="Wu X."/>
            <person name="Mitros T."/>
            <person name="Triplett J."/>
            <person name="Yang X."/>
            <person name="Ye C.Y."/>
            <person name="Mauro-Herrera M."/>
            <person name="Wang L."/>
            <person name="Li P."/>
            <person name="Sharma M."/>
            <person name="Sharma R."/>
            <person name="Ronald P.C."/>
            <person name="Panaud O."/>
            <person name="Kellogg E.A."/>
            <person name="Brutnell T.P."/>
            <person name="Doust A.N."/>
            <person name="Tuskan G.A."/>
            <person name="Rokhsar D."/>
            <person name="Devos K.M."/>
        </authorList>
    </citation>
    <scope>NUCLEOTIDE SEQUENCE [LARGE SCALE GENOMIC DNA]</scope>
    <source>
        <strain evidence="3">cv. Yugu1</strain>
    </source>
</reference>
<accession>K3ZBX7</accession>
<dbReference type="HOGENOM" id="CLU_160309_0_0_1"/>
<evidence type="ECO:0000313" key="3">
    <source>
        <dbReference type="Proteomes" id="UP000004995"/>
    </source>
</evidence>
<feature type="compositionally biased region" description="Basic and acidic residues" evidence="1">
    <location>
        <begin position="7"/>
        <end position="36"/>
    </location>
</feature>
<dbReference type="AlphaFoldDB" id="K3ZBX7"/>
<evidence type="ECO:0000313" key="2">
    <source>
        <dbReference type="EnsemblPlants" id="KQL14736"/>
    </source>
</evidence>
<dbReference type="Gramene" id="KQL14736">
    <property type="protein sequence ID" value="KQL14736"/>
    <property type="gene ID" value="SETIT_024050mg"/>
</dbReference>
<evidence type="ECO:0000256" key="1">
    <source>
        <dbReference type="SAM" id="MobiDB-lite"/>
    </source>
</evidence>
<dbReference type="OMA" id="EVEVTHM"/>